<dbReference type="PANTHER" id="PTHR11695">
    <property type="entry name" value="ALCOHOL DEHYDROGENASE RELATED"/>
    <property type="match status" value="1"/>
</dbReference>
<evidence type="ECO:0000313" key="2">
    <source>
        <dbReference type="EMBL" id="RKU40998.1"/>
    </source>
</evidence>
<sequence>MSSSIPKTMRQLLQPSIQSPNLILTTAPIPTPTTPDDVLVRVHACSPCAGELLWAKNFPDAIPKDKEMVPCQDLAGTVVAAPADSGFGPGDRVFCRISAERAGTAREYALAKVGELARISEGLGWVEAAATPLSALTAWQGLFVHGGLEVEGVKGNQDARERNARKRVLVTGAAGGVGSWVVQLAALAGATVVAVCGTGKEEIVRKMGASEVVDYTRMSIREWFARDSEARMVDLVIDVVGGKTLADCWLAVRDGGNLISVNTPPDLVKPAGLEKELAKSAFFIVEPSGSNLAEIGELIHLDRVAPVVDSVWPLEQFAQAFAKLESGHAKANRKLYQECGWNQKPGSERGPSVLTADNSCRFLTSKCWIN</sequence>
<accession>A0A420Y009</accession>
<feature type="domain" description="Enoyl reductase (ER)" evidence="1">
    <location>
        <begin position="18"/>
        <end position="328"/>
    </location>
</feature>
<dbReference type="SUPFAM" id="SSF50129">
    <property type="entry name" value="GroES-like"/>
    <property type="match status" value="1"/>
</dbReference>
<dbReference type="InterPro" id="IPR013154">
    <property type="entry name" value="ADH-like_N"/>
</dbReference>
<dbReference type="Proteomes" id="UP000275385">
    <property type="component" value="Unassembled WGS sequence"/>
</dbReference>
<proteinExistence type="predicted"/>
<name>A0A420Y009_9PEZI</name>
<dbReference type="InterPro" id="IPR011032">
    <property type="entry name" value="GroES-like_sf"/>
</dbReference>
<dbReference type="Pfam" id="PF08240">
    <property type="entry name" value="ADH_N"/>
    <property type="match status" value="1"/>
</dbReference>
<dbReference type="PANTHER" id="PTHR11695:SF647">
    <property type="entry name" value="ENOYL REDUCTASE (ER) DOMAIN-CONTAINING PROTEIN"/>
    <property type="match status" value="1"/>
</dbReference>
<evidence type="ECO:0000259" key="1">
    <source>
        <dbReference type="SMART" id="SM00829"/>
    </source>
</evidence>
<dbReference type="AlphaFoldDB" id="A0A420Y009"/>
<dbReference type="Gene3D" id="3.90.180.10">
    <property type="entry name" value="Medium-chain alcohol dehydrogenases, catalytic domain"/>
    <property type="match status" value="1"/>
</dbReference>
<dbReference type="InterPro" id="IPR020843">
    <property type="entry name" value="ER"/>
</dbReference>
<dbReference type="EMBL" id="QVQW01000085">
    <property type="protein sequence ID" value="RKU40998.1"/>
    <property type="molecule type" value="Genomic_DNA"/>
</dbReference>
<dbReference type="CDD" id="cd05289">
    <property type="entry name" value="MDR_like_2"/>
    <property type="match status" value="1"/>
</dbReference>
<dbReference type="InterPro" id="IPR036291">
    <property type="entry name" value="NAD(P)-bd_dom_sf"/>
</dbReference>
<evidence type="ECO:0000313" key="3">
    <source>
        <dbReference type="Proteomes" id="UP000275385"/>
    </source>
</evidence>
<dbReference type="Gene3D" id="3.40.50.720">
    <property type="entry name" value="NAD(P)-binding Rossmann-like Domain"/>
    <property type="match status" value="1"/>
</dbReference>
<gene>
    <name evidence="2" type="ORF">DL546_003786</name>
</gene>
<protein>
    <recommendedName>
        <fullName evidence="1">Enoyl reductase (ER) domain-containing protein</fullName>
    </recommendedName>
</protein>
<dbReference type="GO" id="GO:0005739">
    <property type="term" value="C:mitochondrion"/>
    <property type="evidence" value="ECO:0007669"/>
    <property type="project" value="TreeGrafter"/>
</dbReference>
<dbReference type="SUPFAM" id="SSF51735">
    <property type="entry name" value="NAD(P)-binding Rossmann-fold domains"/>
    <property type="match status" value="1"/>
</dbReference>
<keyword evidence="3" id="KW-1185">Reference proteome</keyword>
<organism evidence="2 3">
    <name type="scientific">Coniochaeta pulveracea</name>
    <dbReference type="NCBI Taxonomy" id="177199"/>
    <lineage>
        <taxon>Eukaryota</taxon>
        <taxon>Fungi</taxon>
        <taxon>Dikarya</taxon>
        <taxon>Ascomycota</taxon>
        <taxon>Pezizomycotina</taxon>
        <taxon>Sordariomycetes</taxon>
        <taxon>Sordariomycetidae</taxon>
        <taxon>Coniochaetales</taxon>
        <taxon>Coniochaetaceae</taxon>
        <taxon>Coniochaeta</taxon>
    </lineage>
</organism>
<dbReference type="GO" id="GO:0016491">
    <property type="term" value="F:oxidoreductase activity"/>
    <property type="evidence" value="ECO:0007669"/>
    <property type="project" value="InterPro"/>
</dbReference>
<dbReference type="OrthoDB" id="3509362at2759"/>
<dbReference type="STRING" id="177199.A0A420Y009"/>
<comment type="caution">
    <text evidence="2">The sequence shown here is derived from an EMBL/GenBank/DDBJ whole genome shotgun (WGS) entry which is preliminary data.</text>
</comment>
<dbReference type="Pfam" id="PF13602">
    <property type="entry name" value="ADH_zinc_N_2"/>
    <property type="match status" value="1"/>
</dbReference>
<dbReference type="InterPro" id="IPR050700">
    <property type="entry name" value="YIM1/Zinc_Alcohol_DH_Fams"/>
</dbReference>
<dbReference type="SMART" id="SM00829">
    <property type="entry name" value="PKS_ER"/>
    <property type="match status" value="1"/>
</dbReference>
<reference evidence="2 3" key="1">
    <citation type="submission" date="2018-08" db="EMBL/GenBank/DDBJ databases">
        <title>Draft genome of the lignicolous fungus Coniochaeta pulveracea.</title>
        <authorList>
            <person name="Borstlap C.J."/>
            <person name="De Witt R.N."/>
            <person name="Botha A."/>
            <person name="Volschenk H."/>
        </authorList>
    </citation>
    <scope>NUCLEOTIDE SEQUENCE [LARGE SCALE GENOMIC DNA]</scope>
    <source>
        <strain evidence="2 3">CAB683</strain>
    </source>
</reference>